<sequence length="231" mass="26845">MKINLILGLKNRINRLSHTSNINKGLMELKEILLENSYPIKLINKFLFNNPNNRIIDMNKTTEPNHQISQSQFTYTSLPYIPILTPKLTKVFANYPQIEVSTKNIKTLATLYTKTKTPIGIMENSNVVYKIPCQNCDKSYIGHTSRNLIGRLTSHKSDLRNNKNTCALVDHAISKNHSFNFNETTVLKHENQLNKREFLEMVCINKYQCVNKRTYINKLSNIYNYILAYDK</sequence>
<name>A0A6P7HGF2_DIAVI</name>
<proteinExistence type="predicted"/>
<accession>A0A6P7HGF2</accession>
<dbReference type="Pfam" id="PF26215">
    <property type="entry name" value="HTH_animal"/>
    <property type="match status" value="1"/>
</dbReference>
<evidence type="ECO:0000313" key="2">
    <source>
        <dbReference type="RefSeq" id="XP_028154750.1"/>
    </source>
</evidence>
<dbReference type="InParanoid" id="A0A6P7HGF2"/>
<dbReference type="SUPFAM" id="SSF82771">
    <property type="entry name" value="GIY-YIG endonuclease"/>
    <property type="match status" value="1"/>
</dbReference>
<dbReference type="Gene3D" id="3.40.1440.10">
    <property type="entry name" value="GIY-YIG endonuclease"/>
    <property type="match status" value="1"/>
</dbReference>
<feature type="domain" description="GIY-YIG" evidence="1">
    <location>
        <begin position="124"/>
        <end position="205"/>
    </location>
</feature>
<gene>
    <name evidence="2" type="primary">LOC114348369</name>
</gene>
<protein>
    <submittedName>
        <fullName evidence="2">Uncharacterized protein LOC114348369</fullName>
    </submittedName>
</protein>
<dbReference type="InterPro" id="IPR058912">
    <property type="entry name" value="HTH_animal"/>
</dbReference>
<dbReference type="RefSeq" id="XP_028154750.1">
    <property type="nucleotide sequence ID" value="XM_028298949.1"/>
</dbReference>
<dbReference type="InterPro" id="IPR035901">
    <property type="entry name" value="GIY-YIG_endonuc_sf"/>
</dbReference>
<reference evidence="2" key="1">
    <citation type="submission" date="2025-08" db="UniProtKB">
        <authorList>
            <consortium name="RefSeq"/>
        </authorList>
    </citation>
    <scope>IDENTIFICATION</scope>
    <source>
        <tissue evidence="2">Whole insect</tissue>
    </source>
</reference>
<organism evidence="2">
    <name type="scientific">Diabrotica virgifera virgifera</name>
    <name type="common">western corn rootworm</name>
    <dbReference type="NCBI Taxonomy" id="50390"/>
    <lineage>
        <taxon>Eukaryota</taxon>
        <taxon>Metazoa</taxon>
        <taxon>Ecdysozoa</taxon>
        <taxon>Arthropoda</taxon>
        <taxon>Hexapoda</taxon>
        <taxon>Insecta</taxon>
        <taxon>Pterygota</taxon>
        <taxon>Neoptera</taxon>
        <taxon>Endopterygota</taxon>
        <taxon>Coleoptera</taxon>
        <taxon>Polyphaga</taxon>
        <taxon>Cucujiformia</taxon>
        <taxon>Chrysomeloidea</taxon>
        <taxon>Chrysomelidae</taxon>
        <taxon>Galerucinae</taxon>
        <taxon>Diabroticina</taxon>
        <taxon>Diabroticites</taxon>
        <taxon>Diabrotica</taxon>
    </lineage>
</organism>
<dbReference type="InterPro" id="IPR000305">
    <property type="entry name" value="GIY-YIG_endonuc"/>
</dbReference>
<evidence type="ECO:0000259" key="1">
    <source>
        <dbReference type="PROSITE" id="PS50164"/>
    </source>
</evidence>
<dbReference type="AlphaFoldDB" id="A0A6P7HGF2"/>
<dbReference type="PROSITE" id="PS50164">
    <property type="entry name" value="GIY_YIG"/>
    <property type="match status" value="1"/>
</dbReference>